<dbReference type="Proteomes" id="UP001165740">
    <property type="component" value="Chromosome 5"/>
</dbReference>
<evidence type="ECO:0000313" key="2">
    <source>
        <dbReference type="EnsemblMetazoa" id="BGLB024268-PA"/>
    </source>
</evidence>
<reference evidence="2" key="1">
    <citation type="submission" date="2020-05" db="UniProtKB">
        <authorList>
            <consortium name="EnsemblMetazoa"/>
        </authorList>
    </citation>
    <scope>IDENTIFICATION</scope>
    <source>
        <strain evidence="2">BB02</strain>
    </source>
</reference>
<reference evidence="5" key="2">
    <citation type="submission" date="2025-04" db="UniProtKB">
        <authorList>
            <consortium name="RefSeq"/>
        </authorList>
    </citation>
    <scope>IDENTIFICATION</scope>
</reference>
<organism evidence="2 3">
    <name type="scientific">Biomphalaria glabrata</name>
    <name type="common">Bloodfluke planorb</name>
    <name type="synonym">Freshwater snail</name>
    <dbReference type="NCBI Taxonomy" id="6526"/>
    <lineage>
        <taxon>Eukaryota</taxon>
        <taxon>Metazoa</taxon>
        <taxon>Spiralia</taxon>
        <taxon>Lophotrochozoa</taxon>
        <taxon>Mollusca</taxon>
        <taxon>Gastropoda</taxon>
        <taxon>Heterobranchia</taxon>
        <taxon>Euthyneura</taxon>
        <taxon>Panpulmonata</taxon>
        <taxon>Hygrophila</taxon>
        <taxon>Lymnaeoidea</taxon>
        <taxon>Planorbidae</taxon>
        <taxon>Biomphalaria</taxon>
    </lineage>
</organism>
<gene>
    <name evidence="2" type="primary">106059536</name>
    <name evidence="5" type="synonym">LOC106059536</name>
</gene>
<sequence length="168" mass="19935">MATSPTILYLNETYKKKIKCSEKGPSLNLNDGKSISGISSIAKYLQRTQPEFQDLSLEDRMVFEQWLEYRNIITNCSDDIESQKIVLKELNGYLKDKVYFVAERFTVADVIIYHSLYEIYKKVTFQDKENYIYLSRWFNNIQQDKRTRQSLPQLKFLRTLIYDGFNGH</sequence>
<dbReference type="InterPro" id="IPR042450">
    <property type="entry name" value="EEF1E1"/>
</dbReference>
<dbReference type="SUPFAM" id="SSF47616">
    <property type="entry name" value="GST C-terminal domain-like"/>
    <property type="match status" value="1"/>
</dbReference>
<dbReference type="AlphaFoldDB" id="A0A2C9KW53"/>
<dbReference type="GO" id="GO:0005634">
    <property type="term" value="C:nucleus"/>
    <property type="evidence" value="ECO:0007669"/>
    <property type="project" value="TreeGrafter"/>
</dbReference>
<dbReference type="InterPro" id="IPR036282">
    <property type="entry name" value="Glutathione-S-Trfase_C_sf"/>
</dbReference>
<dbReference type="GO" id="GO:0017101">
    <property type="term" value="C:aminoacyl-tRNA synthetase multienzyme complex"/>
    <property type="evidence" value="ECO:0007669"/>
    <property type="project" value="InterPro"/>
</dbReference>
<dbReference type="EnsemblMetazoa" id="BGLB024268-RA">
    <property type="protein sequence ID" value="BGLB024268-PA"/>
    <property type="gene ID" value="BGLB024268"/>
</dbReference>
<dbReference type="InterPro" id="IPR010987">
    <property type="entry name" value="Glutathione-S-Trfase_C-like"/>
</dbReference>
<dbReference type="STRING" id="6526.A0A2C9KW53"/>
<feature type="domain" description="GST C-terminal" evidence="1">
    <location>
        <begin position="31"/>
        <end position="161"/>
    </location>
</feature>
<dbReference type="CDD" id="cd10305">
    <property type="entry name" value="GST_C_AIMP3"/>
    <property type="match status" value="1"/>
</dbReference>
<dbReference type="PANTHER" id="PTHR44490:SF1">
    <property type="entry name" value="EUKARYOTIC TRANSLATION ELONGATION FACTOR 1 EPSILON-1"/>
    <property type="match status" value="1"/>
</dbReference>
<dbReference type="VEuPathDB" id="VectorBase:BGLAX_029217"/>
<dbReference type="InterPro" id="IPR053837">
    <property type="entry name" value="AIMP3/p18_C"/>
</dbReference>
<evidence type="ECO:0000313" key="3">
    <source>
        <dbReference type="Proteomes" id="UP000076420"/>
    </source>
</evidence>
<dbReference type="Proteomes" id="UP000076420">
    <property type="component" value="Unassembled WGS sequence"/>
</dbReference>
<dbReference type="GO" id="GO:0005737">
    <property type="term" value="C:cytoplasm"/>
    <property type="evidence" value="ECO:0007669"/>
    <property type="project" value="TreeGrafter"/>
</dbReference>
<dbReference type="PANTHER" id="PTHR44490">
    <property type="entry name" value="EUKARYOTIC TRANSLATION ELONGATION FACTOR 1 EPSILON-1"/>
    <property type="match status" value="1"/>
</dbReference>
<dbReference type="RefSeq" id="XP_013072639.1">
    <property type="nucleotide sequence ID" value="XM_013217185.2"/>
</dbReference>
<dbReference type="KEGG" id="bgt:106059536"/>
<dbReference type="VEuPathDB" id="VectorBase:BGLB024268"/>
<dbReference type="GO" id="GO:0043517">
    <property type="term" value="P:positive regulation of DNA damage response, signal transduction by p53 class mediator"/>
    <property type="evidence" value="ECO:0007669"/>
    <property type="project" value="InterPro"/>
</dbReference>
<dbReference type="Pfam" id="PF21972">
    <property type="entry name" value="Arc1p_N_like"/>
    <property type="match status" value="1"/>
</dbReference>
<proteinExistence type="predicted"/>
<evidence type="ECO:0000259" key="1">
    <source>
        <dbReference type="PROSITE" id="PS50405"/>
    </source>
</evidence>
<dbReference type="Gene3D" id="1.20.1050.10">
    <property type="match status" value="1"/>
</dbReference>
<dbReference type="InterPro" id="IPR053836">
    <property type="entry name" value="Arc1-like_N"/>
</dbReference>
<dbReference type="GeneID" id="106059536"/>
<dbReference type="OMA" id="SHWFCHI"/>
<keyword evidence="4" id="KW-1185">Reference proteome</keyword>
<protein>
    <submittedName>
        <fullName evidence="5">Eukaryotic translation elongation factor 1 epsilon-1-like</fullName>
    </submittedName>
</protein>
<name>A0A2C9KW53_BIOGL</name>
<dbReference type="OrthoDB" id="19141at2759"/>
<accession>A0A2C9KW53</accession>
<dbReference type="PROSITE" id="PS50405">
    <property type="entry name" value="GST_CTER"/>
    <property type="match status" value="1"/>
</dbReference>
<evidence type="ECO:0000313" key="4">
    <source>
        <dbReference type="Proteomes" id="UP001165740"/>
    </source>
</evidence>
<evidence type="ECO:0000313" key="5">
    <source>
        <dbReference type="RefSeq" id="XP_013072639.1"/>
    </source>
</evidence>